<dbReference type="EMBL" id="WRXO01000009">
    <property type="protein sequence ID" value="MVT43955.1"/>
    <property type="molecule type" value="Genomic_DNA"/>
</dbReference>
<dbReference type="OrthoDB" id="1523128at2"/>
<feature type="chain" id="PRO_5026928877" evidence="4">
    <location>
        <begin position="19"/>
        <end position="539"/>
    </location>
</feature>
<keyword evidence="1" id="KW-0802">TPR repeat</keyword>
<evidence type="ECO:0000256" key="1">
    <source>
        <dbReference type="PROSITE-ProRule" id="PRU00339"/>
    </source>
</evidence>
<evidence type="ECO:0000256" key="4">
    <source>
        <dbReference type="SAM" id="SignalP"/>
    </source>
</evidence>
<comment type="caution">
    <text evidence="5">The sequence shown here is derived from an EMBL/GenBank/DDBJ whole genome shotgun (WGS) entry which is preliminary data.</text>
</comment>
<name>A0A6N8JF61_9BACT</name>
<protein>
    <submittedName>
        <fullName evidence="5">Tetratricopeptide repeat protein</fullName>
    </submittedName>
</protein>
<dbReference type="PANTHER" id="PTHR10098">
    <property type="entry name" value="RAPSYN-RELATED"/>
    <property type="match status" value="1"/>
</dbReference>
<dbReference type="Gene3D" id="1.25.40.10">
    <property type="entry name" value="Tetratricopeptide repeat domain"/>
    <property type="match status" value="2"/>
</dbReference>
<feature type="signal peptide" evidence="4">
    <location>
        <begin position="1"/>
        <end position="18"/>
    </location>
</feature>
<feature type="repeat" description="TPR" evidence="1">
    <location>
        <begin position="181"/>
        <end position="214"/>
    </location>
</feature>
<dbReference type="RefSeq" id="WP_157302762.1">
    <property type="nucleotide sequence ID" value="NZ_BAAAZB010000001.1"/>
</dbReference>
<gene>
    <name evidence="5" type="ORF">GO495_25390</name>
</gene>
<keyword evidence="2" id="KW-0175">Coiled coil</keyword>
<evidence type="ECO:0000256" key="3">
    <source>
        <dbReference type="SAM" id="Phobius"/>
    </source>
</evidence>
<dbReference type="Proteomes" id="UP000468388">
    <property type="component" value="Unassembled WGS sequence"/>
</dbReference>
<organism evidence="5 6">
    <name type="scientific">Chitinophaga oryziterrae</name>
    <dbReference type="NCBI Taxonomy" id="1031224"/>
    <lineage>
        <taxon>Bacteria</taxon>
        <taxon>Pseudomonadati</taxon>
        <taxon>Bacteroidota</taxon>
        <taxon>Chitinophagia</taxon>
        <taxon>Chitinophagales</taxon>
        <taxon>Chitinophagaceae</taxon>
        <taxon>Chitinophaga</taxon>
    </lineage>
</organism>
<keyword evidence="6" id="KW-1185">Reference proteome</keyword>
<keyword evidence="3" id="KW-0472">Membrane</keyword>
<dbReference type="SMART" id="SM00028">
    <property type="entry name" value="TPR"/>
    <property type="match status" value="6"/>
</dbReference>
<proteinExistence type="predicted"/>
<dbReference type="Pfam" id="PF13424">
    <property type="entry name" value="TPR_12"/>
    <property type="match status" value="3"/>
</dbReference>
<feature type="transmembrane region" description="Helical" evidence="3">
    <location>
        <begin position="330"/>
        <end position="351"/>
    </location>
</feature>
<keyword evidence="3" id="KW-0812">Transmembrane</keyword>
<evidence type="ECO:0000313" key="6">
    <source>
        <dbReference type="Proteomes" id="UP000468388"/>
    </source>
</evidence>
<dbReference type="InterPro" id="IPR019734">
    <property type="entry name" value="TPR_rpt"/>
</dbReference>
<keyword evidence="3" id="KW-1133">Transmembrane helix</keyword>
<keyword evidence="4" id="KW-0732">Signal</keyword>
<dbReference type="SUPFAM" id="SSF48452">
    <property type="entry name" value="TPR-like"/>
    <property type="match status" value="2"/>
</dbReference>
<feature type="coiled-coil region" evidence="2">
    <location>
        <begin position="371"/>
        <end position="450"/>
    </location>
</feature>
<reference evidence="5 6" key="1">
    <citation type="submission" date="2019-12" db="EMBL/GenBank/DDBJ databases">
        <title>The draft genomic sequence of strain Chitinophaga oryziterrae JCM 16595.</title>
        <authorList>
            <person name="Zhang X."/>
        </authorList>
    </citation>
    <scope>NUCLEOTIDE SEQUENCE [LARGE SCALE GENOMIC DNA]</scope>
    <source>
        <strain evidence="5 6">JCM 16595</strain>
    </source>
</reference>
<sequence>MRVFFVLAAFALAITVNGQDKNFTEITYTKQLSTQLPDSALLELKKMYDKATRQKDPLTMGTSLQRMGNICYYLGNYPQALDFHLRADKIFRELGRRELLAGNLNDMGILYYYNRQIALARKQYEEALSIYRQTRNDEGLAGTYGRIGHLYEKQSKYDSAFYFQRLALLQYSRISKKEGIAKIYENLGSIYEDLAKFDSARYYYQHSYDLYEQSREDVSIIEVLNNLGDIYRKTGHYNEALVQTRRALALAEKANDLYEEGAAYHDLGKTYSLLNEKDSAYHYLELSRRATIDIYSAENNRQTAFLSVLFDIGKKNDEIVALQHARDINIIIAIATTVVILLLLVLGWVIISRQRLKIRNAGILALQNKQMHDAQQELMQTALENKQLLENKLVQDLEIKGKELTSHTLHVIQKNQLLEDLRNRLEIMAKDDKRDQKKQIQQLIQQINLNFNYDEYWTGFREIFEQVHQEFFAKLKERRDDLTYNDIRLAALIKLNLDSKDMATLLAISPDSLRVSKYRLKKKLLLEEGESLTSFINSL</sequence>
<evidence type="ECO:0000256" key="2">
    <source>
        <dbReference type="SAM" id="Coils"/>
    </source>
</evidence>
<accession>A0A6N8JF61</accession>
<feature type="repeat" description="TPR" evidence="1">
    <location>
        <begin position="221"/>
        <end position="254"/>
    </location>
</feature>
<dbReference type="AlphaFoldDB" id="A0A6N8JF61"/>
<dbReference type="PROSITE" id="PS50005">
    <property type="entry name" value="TPR"/>
    <property type="match status" value="2"/>
</dbReference>
<evidence type="ECO:0000313" key="5">
    <source>
        <dbReference type="EMBL" id="MVT43955.1"/>
    </source>
</evidence>
<dbReference type="InterPro" id="IPR011990">
    <property type="entry name" value="TPR-like_helical_dom_sf"/>
</dbReference>